<sequence length="245" mass="28045">MIKKVLLFVVIVALACYFLAAITVLNKPKEGQVCEQVEIIIEDSVEHCLINENDIQNYLVRKKIFPKGKQLQDIDLIQLEETLKKSPYIDQATCYKTATGSICIKVKSKQVILHIISENGEDYYLDHQGNTVPKASYFANMPIVTGNVSKQYARQKLTTLGKIIQNDPFWNQQVEQIHVQANGKLEIIPRVGKHTILLGEPKDFKKKLEKLKVFYEKGISQVGWNKYSEISLEYNDQIICTKNKD</sequence>
<protein>
    <recommendedName>
        <fullName evidence="3">Cell division protein FtsQ</fullName>
    </recommendedName>
</protein>
<name>A0A9E2LAM6_9BACT</name>
<dbReference type="PROSITE" id="PS51257">
    <property type="entry name" value="PROKAR_LIPOPROTEIN"/>
    <property type="match status" value="1"/>
</dbReference>
<comment type="caution">
    <text evidence="1">The sequence shown here is derived from an EMBL/GenBank/DDBJ whole genome shotgun (WGS) entry which is preliminary data.</text>
</comment>
<evidence type="ECO:0000313" key="1">
    <source>
        <dbReference type="EMBL" id="MBU3854580.1"/>
    </source>
</evidence>
<reference evidence="1" key="1">
    <citation type="journal article" date="2021" name="PeerJ">
        <title>Extensive microbial diversity within the chicken gut microbiome revealed by metagenomics and culture.</title>
        <authorList>
            <person name="Gilroy R."/>
            <person name="Ravi A."/>
            <person name="Getino M."/>
            <person name="Pursley I."/>
            <person name="Horton D.L."/>
            <person name="Alikhan N.F."/>
            <person name="Baker D."/>
            <person name="Gharbi K."/>
            <person name="Hall N."/>
            <person name="Watson M."/>
            <person name="Adriaenssens E.M."/>
            <person name="Foster-Nyarko E."/>
            <person name="Jarju S."/>
            <person name="Secka A."/>
            <person name="Antonio M."/>
            <person name="Oren A."/>
            <person name="Chaudhuri R.R."/>
            <person name="La Ragione R."/>
            <person name="Hildebrand F."/>
            <person name="Pallen M.J."/>
        </authorList>
    </citation>
    <scope>NUCLEOTIDE SEQUENCE</scope>
    <source>
        <strain evidence="1">G3-2149</strain>
    </source>
</reference>
<dbReference type="AlphaFoldDB" id="A0A9E2LAM6"/>
<evidence type="ECO:0000313" key="2">
    <source>
        <dbReference type="Proteomes" id="UP000823865"/>
    </source>
</evidence>
<reference evidence="1" key="2">
    <citation type="submission" date="2021-04" db="EMBL/GenBank/DDBJ databases">
        <authorList>
            <person name="Gilroy R."/>
        </authorList>
    </citation>
    <scope>NUCLEOTIDE SEQUENCE</scope>
    <source>
        <strain evidence="1">G3-2149</strain>
    </source>
</reference>
<proteinExistence type="predicted"/>
<evidence type="ECO:0008006" key="3">
    <source>
        <dbReference type="Google" id="ProtNLM"/>
    </source>
</evidence>
<dbReference type="Proteomes" id="UP000823865">
    <property type="component" value="Unassembled WGS sequence"/>
</dbReference>
<gene>
    <name evidence="1" type="ORF">H9789_12350</name>
</gene>
<accession>A0A9E2LAM6</accession>
<dbReference type="EMBL" id="JAHLFU010000253">
    <property type="protein sequence ID" value="MBU3854580.1"/>
    <property type="molecule type" value="Genomic_DNA"/>
</dbReference>
<organism evidence="1 2">
    <name type="scientific">Candidatus Paraprevotella stercoravium</name>
    <dbReference type="NCBI Taxonomy" id="2838725"/>
    <lineage>
        <taxon>Bacteria</taxon>
        <taxon>Pseudomonadati</taxon>
        <taxon>Bacteroidota</taxon>
        <taxon>Bacteroidia</taxon>
        <taxon>Bacteroidales</taxon>
        <taxon>Prevotellaceae</taxon>
        <taxon>Paraprevotella</taxon>
    </lineage>
</organism>